<proteinExistence type="predicted"/>
<evidence type="ECO:0000313" key="1">
    <source>
        <dbReference type="EMBL" id="MBX71231.1"/>
    </source>
</evidence>
<protein>
    <submittedName>
        <fullName evidence="1">Uncharacterized protein</fullName>
    </submittedName>
</protein>
<sequence length="23" mass="2598">MSFLTLVSNKMKTRVLGETESLI</sequence>
<organism evidence="1">
    <name type="scientific">Rhizophora mucronata</name>
    <name type="common">Asiatic mangrove</name>
    <dbReference type="NCBI Taxonomy" id="61149"/>
    <lineage>
        <taxon>Eukaryota</taxon>
        <taxon>Viridiplantae</taxon>
        <taxon>Streptophyta</taxon>
        <taxon>Embryophyta</taxon>
        <taxon>Tracheophyta</taxon>
        <taxon>Spermatophyta</taxon>
        <taxon>Magnoliopsida</taxon>
        <taxon>eudicotyledons</taxon>
        <taxon>Gunneridae</taxon>
        <taxon>Pentapetalae</taxon>
        <taxon>rosids</taxon>
        <taxon>fabids</taxon>
        <taxon>Malpighiales</taxon>
        <taxon>Rhizophoraceae</taxon>
        <taxon>Rhizophora</taxon>
    </lineage>
</organism>
<accession>A0A2P2QWG7</accession>
<name>A0A2P2QWG7_RHIMU</name>
<dbReference type="EMBL" id="GGEC01090747">
    <property type="protein sequence ID" value="MBX71231.1"/>
    <property type="molecule type" value="Transcribed_RNA"/>
</dbReference>
<dbReference type="AlphaFoldDB" id="A0A2P2QWG7"/>
<reference evidence="1" key="1">
    <citation type="submission" date="2018-02" db="EMBL/GenBank/DDBJ databases">
        <title>Rhizophora mucronata_Transcriptome.</title>
        <authorList>
            <person name="Meera S.P."/>
            <person name="Sreeshan A."/>
            <person name="Augustine A."/>
        </authorList>
    </citation>
    <scope>NUCLEOTIDE SEQUENCE</scope>
    <source>
        <tissue evidence="1">Leaf</tissue>
    </source>
</reference>